<evidence type="ECO:0000313" key="2">
    <source>
        <dbReference type="EMBL" id="ADL18625.1"/>
    </source>
</evidence>
<sequence>MMLVSRQRRSLSNIIGAVILIAATIVGGLMVYSYFQRSMNAFMSMGSGVTVEASATPTGSGALLYVKIINNEPLQITIKNLVLVLSNGNQEDVYIEGSPSSGYSISTSASASQGATINPGSEIIAVGNVNLTSTVESVYLLYEMNNQVYYTSPVSVTAG</sequence>
<dbReference type="AlphaFoldDB" id="D9PZY7"/>
<dbReference type="NCBIfam" id="TIGR02537">
    <property type="entry name" value="arch_flag_Nterm"/>
    <property type="match status" value="1"/>
</dbReference>
<protein>
    <submittedName>
        <fullName evidence="2">Uncharacterized protein</fullName>
    </submittedName>
</protein>
<dbReference type="InterPro" id="IPR013373">
    <property type="entry name" value="Flagellin/pilin_N_arc"/>
</dbReference>
<feature type="transmembrane region" description="Helical" evidence="1">
    <location>
        <begin position="12"/>
        <end position="35"/>
    </location>
</feature>
<dbReference type="Proteomes" id="UP000000346">
    <property type="component" value="Chromosome"/>
</dbReference>
<keyword evidence="3" id="KW-1185">Reference proteome</keyword>
<gene>
    <name evidence="2" type="ordered locus">ASAC_0218</name>
</gene>
<evidence type="ECO:0000256" key="1">
    <source>
        <dbReference type="SAM" id="Phobius"/>
    </source>
</evidence>
<dbReference type="InParanoid" id="D9PZY7"/>
<evidence type="ECO:0000313" key="3">
    <source>
        <dbReference type="Proteomes" id="UP000000346"/>
    </source>
</evidence>
<name>D9PZY7_ACIS3</name>
<reference evidence="2 3" key="1">
    <citation type="journal article" date="2010" name="Appl. Environ. Microbiol.">
        <title>The genome sequence of the crenarchaeon Acidilobus saccharovorans supports a new order, Acidilobales, and suggests an important ecological role in terrestrial acidic hot springs.</title>
        <authorList>
            <person name="Mardanov A.V."/>
            <person name="Svetlitchnyi V.A."/>
            <person name="Beletsky A.V."/>
            <person name="Prokofeva M.I."/>
            <person name="Bonch-Osmolovskaya E.A."/>
            <person name="Ravin N.V."/>
            <person name="Skryabin K.G."/>
        </authorList>
    </citation>
    <scope>NUCLEOTIDE SEQUENCE [LARGE SCALE GENOMIC DNA]</scope>
    <source>
        <strain evidence="3">DSM 16705 / JCM 18335 / VKM B-2471 / 345-15</strain>
    </source>
</reference>
<dbReference type="STRING" id="666510.ASAC_0218"/>
<keyword evidence="1" id="KW-0812">Transmembrane</keyword>
<dbReference type="HOGENOM" id="CLU_1754594_0_0_2"/>
<dbReference type="EMBL" id="CP001742">
    <property type="protein sequence ID" value="ADL18625.1"/>
    <property type="molecule type" value="Genomic_DNA"/>
</dbReference>
<organism evidence="2 3">
    <name type="scientific">Acidilobus saccharovorans (strain DSM 16705 / JCM 18335 / VKM B-2471 / 345-15)</name>
    <dbReference type="NCBI Taxonomy" id="666510"/>
    <lineage>
        <taxon>Archaea</taxon>
        <taxon>Thermoproteota</taxon>
        <taxon>Thermoprotei</taxon>
        <taxon>Acidilobales</taxon>
        <taxon>Acidilobaceae</taxon>
        <taxon>Acidilobus</taxon>
    </lineage>
</organism>
<proteinExistence type="predicted"/>
<accession>D9PZY7</accession>
<keyword evidence="1" id="KW-1133">Transmembrane helix</keyword>
<keyword evidence="1" id="KW-0472">Membrane</keyword>
<dbReference type="KEGG" id="asc:ASAC_0218"/>
<dbReference type="eggNOG" id="arCOG03872">
    <property type="taxonomic scope" value="Archaea"/>
</dbReference>